<dbReference type="AlphaFoldDB" id="A0A5K0V2T4"/>
<feature type="region of interest" description="Disordered" evidence="1">
    <location>
        <begin position="53"/>
        <end position="72"/>
    </location>
</feature>
<accession>A0A5K0V2T4</accession>
<sequence length="72" mass="7701">MLPLQASLPAQSPVSQAGGTVLVKSQEVRAQIRPFQEGEACILFVWPGTRRKPPPATKGRPVFEAVPGHIGN</sequence>
<protein>
    <submittedName>
        <fullName evidence="2">Uncharacterized protein</fullName>
    </submittedName>
</protein>
<dbReference type="EMBL" id="LR721774">
    <property type="protein sequence ID" value="VVV35002.1"/>
    <property type="molecule type" value="Genomic_DNA"/>
</dbReference>
<evidence type="ECO:0000256" key="1">
    <source>
        <dbReference type="SAM" id="MobiDB-lite"/>
    </source>
</evidence>
<dbReference type="Gramene" id="NC1G0193320.1">
    <property type="protein sequence ID" value="NC1G0193320.1:cds"/>
    <property type="gene ID" value="NC1G0193320"/>
</dbReference>
<reference evidence="2" key="1">
    <citation type="submission" date="2019-09" db="EMBL/GenBank/DDBJ databases">
        <authorList>
            <person name="Zhang L."/>
        </authorList>
    </citation>
    <scope>NUCLEOTIDE SEQUENCE</scope>
</reference>
<organism evidence="2">
    <name type="scientific">Nymphaea colorata</name>
    <name type="common">pocket water lily</name>
    <dbReference type="NCBI Taxonomy" id="210225"/>
    <lineage>
        <taxon>Eukaryota</taxon>
        <taxon>Viridiplantae</taxon>
        <taxon>Streptophyta</taxon>
        <taxon>Embryophyta</taxon>
        <taxon>Tracheophyta</taxon>
        <taxon>Spermatophyta</taxon>
        <taxon>Magnoliopsida</taxon>
        <taxon>Nymphaeales</taxon>
        <taxon>Nymphaeaceae</taxon>
        <taxon>Nymphaea</taxon>
    </lineage>
</organism>
<evidence type="ECO:0000313" key="2">
    <source>
        <dbReference type="EMBL" id="VVV35002.1"/>
    </source>
</evidence>
<name>A0A5K0V2T4_9MAGN</name>
<proteinExistence type="predicted"/>
<gene>
    <name evidence="2" type="ORF">NYM_LOCUS3290</name>
</gene>